<evidence type="ECO:0000313" key="2">
    <source>
        <dbReference type="EMBL" id="CAF1203966.1"/>
    </source>
</evidence>
<name>A0A814WLS1_9BILA</name>
<reference evidence="2" key="1">
    <citation type="submission" date="2021-02" db="EMBL/GenBank/DDBJ databases">
        <authorList>
            <person name="Nowell W R."/>
        </authorList>
    </citation>
    <scope>NUCLEOTIDE SEQUENCE</scope>
</reference>
<proteinExistence type="predicted"/>
<dbReference type="AlphaFoldDB" id="A0A814WLS1"/>
<comment type="caution">
    <text evidence="2">The sequence shown here is derived from an EMBL/GenBank/DDBJ whole genome shotgun (WGS) entry which is preliminary data.</text>
</comment>
<evidence type="ECO:0000256" key="1">
    <source>
        <dbReference type="SAM" id="MobiDB-lite"/>
    </source>
</evidence>
<dbReference type="EMBL" id="CAJNOQ010008688">
    <property type="protein sequence ID" value="CAF1203966.1"/>
    <property type="molecule type" value="Genomic_DNA"/>
</dbReference>
<sequence length="77" mass="8092">MALSYRRISLNPVAKLPANASSRAPDSTVQLFLGPSNSAAGRATEVSCKSNGSGEDPRPDALPLGYRGGLRHAWGRI</sequence>
<dbReference type="Proteomes" id="UP000681722">
    <property type="component" value="Unassembled WGS sequence"/>
</dbReference>
<gene>
    <name evidence="2" type="ORF">GPM918_LOCUS23867</name>
    <name evidence="3" type="ORF">SRO942_LOCUS23867</name>
</gene>
<dbReference type="Proteomes" id="UP000663829">
    <property type="component" value="Unassembled WGS sequence"/>
</dbReference>
<evidence type="ECO:0000313" key="3">
    <source>
        <dbReference type="EMBL" id="CAF3968328.1"/>
    </source>
</evidence>
<dbReference type="EMBL" id="CAJOBC010008689">
    <property type="protein sequence ID" value="CAF3968328.1"/>
    <property type="molecule type" value="Genomic_DNA"/>
</dbReference>
<keyword evidence="4" id="KW-1185">Reference proteome</keyword>
<protein>
    <submittedName>
        <fullName evidence="2">Uncharacterized protein</fullName>
    </submittedName>
</protein>
<feature type="region of interest" description="Disordered" evidence="1">
    <location>
        <begin position="42"/>
        <end position="65"/>
    </location>
</feature>
<accession>A0A814WLS1</accession>
<organism evidence="2 4">
    <name type="scientific">Didymodactylos carnosus</name>
    <dbReference type="NCBI Taxonomy" id="1234261"/>
    <lineage>
        <taxon>Eukaryota</taxon>
        <taxon>Metazoa</taxon>
        <taxon>Spiralia</taxon>
        <taxon>Gnathifera</taxon>
        <taxon>Rotifera</taxon>
        <taxon>Eurotatoria</taxon>
        <taxon>Bdelloidea</taxon>
        <taxon>Philodinida</taxon>
        <taxon>Philodinidae</taxon>
        <taxon>Didymodactylos</taxon>
    </lineage>
</organism>
<evidence type="ECO:0000313" key="4">
    <source>
        <dbReference type="Proteomes" id="UP000663829"/>
    </source>
</evidence>